<dbReference type="EC" id="2.1.1.72" evidence="2"/>
<evidence type="ECO:0000313" key="11">
    <source>
        <dbReference type="EMBL" id="PKF73188.1"/>
    </source>
</evidence>
<dbReference type="Pfam" id="PF12161">
    <property type="entry name" value="HsdM_N"/>
    <property type="match status" value="1"/>
</dbReference>
<dbReference type="InterPro" id="IPR022749">
    <property type="entry name" value="D12N6_MeTrfase_N"/>
</dbReference>
<dbReference type="GO" id="GO:0003677">
    <property type="term" value="F:DNA binding"/>
    <property type="evidence" value="ECO:0007669"/>
    <property type="project" value="InterPro"/>
</dbReference>
<evidence type="ECO:0000256" key="4">
    <source>
        <dbReference type="ARBA" id="ARBA00022679"/>
    </source>
</evidence>
<dbReference type="PRINTS" id="PR00507">
    <property type="entry name" value="N12N6MTFRASE"/>
</dbReference>
<dbReference type="EMBL" id="PIYS01000002">
    <property type="protein sequence ID" value="PKF73188.1"/>
    <property type="molecule type" value="Genomic_DNA"/>
</dbReference>
<dbReference type="AlphaFoldDB" id="A0A2I0CUM3"/>
<sequence>MVTGDVEKRLWAVADQLWANTGLRPGEFSVPVLGLIFLRYAEKMYAAAEEKLGPIGSGGRRKVSKDDYLAEGVIFLPEKARFSYLQSLTEGDVIGLAINEAMKAVEEENVDLKGALPRNYVQLGNKVLLELIKLLGPVDLSGDAFGKVYEYFLGNFALKEGQKGGVFYTPESIVKLIVEIIEPFHGRIFDPACGSGGMFAQSADFVKRHHKTAMEEISIFGTEKEQVTVNLNKMNLAVHGLSGDVRVANTYYEDPHEAVTRDGGRFDFVMANPPFNVSGVDKERLEGDLRFPFGVPKTDNANYLWIQLFYASLNKNGRAGFVMANSAGDARGSEQVIRQKLIESGAVDVIVSVGSNFFYTVTLPCTLWFFDRAKERDAERADKVLFIDARHIYRQIDRAHRDWLPEQIEFLANIVRLYRGEAPELEQGSTELLAERGLGDSYVDVPGLCKVASREEIEAQGWSLNPGRYVGAATTEAEDIDFTERLEELAEELEVLNAESRELEASVAESITAILAGGR</sequence>
<dbReference type="GO" id="GO:0009007">
    <property type="term" value="F:site-specific DNA-methyltransferase (adenine-specific) activity"/>
    <property type="evidence" value="ECO:0007669"/>
    <property type="project" value="UniProtKB-EC"/>
</dbReference>
<proteinExistence type="inferred from homology"/>
<comment type="caution">
    <text evidence="11">The sequence shown here is derived from an EMBL/GenBank/DDBJ whole genome shotgun (WGS) entry which is preliminary data.</text>
</comment>
<dbReference type="GO" id="GO:0009307">
    <property type="term" value="P:DNA restriction-modification system"/>
    <property type="evidence" value="ECO:0007669"/>
    <property type="project" value="UniProtKB-KW"/>
</dbReference>
<dbReference type="PANTHER" id="PTHR42998">
    <property type="entry name" value="TYPE I RESTRICTION ENZYME HINDVIIP M PROTEIN-RELATED"/>
    <property type="match status" value="1"/>
</dbReference>
<evidence type="ECO:0000259" key="9">
    <source>
        <dbReference type="Pfam" id="PF02384"/>
    </source>
</evidence>
<dbReference type="InterPro" id="IPR038333">
    <property type="entry name" value="T1MK-like_N_sf"/>
</dbReference>
<dbReference type="Pfam" id="PF02384">
    <property type="entry name" value="N6_Mtase"/>
    <property type="match status" value="1"/>
</dbReference>
<gene>
    <name evidence="11" type="ORF">CW360_01635</name>
</gene>
<name>A0A2I0CUM3_9PSED</name>
<keyword evidence="6" id="KW-0680">Restriction system</keyword>
<feature type="coiled-coil region" evidence="8">
    <location>
        <begin position="479"/>
        <end position="506"/>
    </location>
</feature>
<evidence type="ECO:0000256" key="1">
    <source>
        <dbReference type="ARBA" id="ARBA00006594"/>
    </source>
</evidence>
<comment type="catalytic activity">
    <reaction evidence="7">
        <text>a 2'-deoxyadenosine in DNA + S-adenosyl-L-methionine = an N(6)-methyl-2'-deoxyadenosine in DNA + S-adenosyl-L-homocysteine + H(+)</text>
        <dbReference type="Rhea" id="RHEA:15197"/>
        <dbReference type="Rhea" id="RHEA-COMP:12418"/>
        <dbReference type="Rhea" id="RHEA-COMP:12419"/>
        <dbReference type="ChEBI" id="CHEBI:15378"/>
        <dbReference type="ChEBI" id="CHEBI:57856"/>
        <dbReference type="ChEBI" id="CHEBI:59789"/>
        <dbReference type="ChEBI" id="CHEBI:90615"/>
        <dbReference type="ChEBI" id="CHEBI:90616"/>
        <dbReference type="EC" id="2.1.1.72"/>
    </reaction>
</comment>
<dbReference type="Proteomes" id="UP000242861">
    <property type="component" value="Unassembled WGS sequence"/>
</dbReference>
<evidence type="ECO:0000259" key="10">
    <source>
        <dbReference type="Pfam" id="PF12161"/>
    </source>
</evidence>
<dbReference type="GO" id="GO:0032259">
    <property type="term" value="P:methylation"/>
    <property type="evidence" value="ECO:0007669"/>
    <property type="project" value="UniProtKB-KW"/>
</dbReference>
<organism evidence="11 12">
    <name type="scientific">Pseudomonas fluvialis</name>
    <dbReference type="NCBI Taxonomy" id="1793966"/>
    <lineage>
        <taxon>Bacteria</taxon>
        <taxon>Pseudomonadati</taxon>
        <taxon>Pseudomonadota</taxon>
        <taxon>Gammaproteobacteria</taxon>
        <taxon>Pseudomonadales</taxon>
        <taxon>Pseudomonadaceae</taxon>
        <taxon>Pseudomonas</taxon>
    </lineage>
</organism>
<evidence type="ECO:0000256" key="2">
    <source>
        <dbReference type="ARBA" id="ARBA00011900"/>
    </source>
</evidence>
<dbReference type="InterPro" id="IPR029063">
    <property type="entry name" value="SAM-dependent_MTases_sf"/>
</dbReference>
<feature type="domain" description="N6 adenine-specific DNA methyltransferase N-terminal" evidence="10">
    <location>
        <begin position="7"/>
        <end position="133"/>
    </location>
</feature>
<evidence type="ECO:0000256" key="8">
    <source>
        <dbReference type="SAM" id="Coils"/>
    </source>
</evidence>
<dbReference type="Gene3D" id="1.20.1260.30">
    <property type="match status" value="1"/>
</dbReference>
<evidence type="ECO:0000256" key="5">
    <source>
        <dbReference type="ARBA" id="ARBA00022691"/>
    </source>
</evidence>
<evidence type="ECO:0000256" key="3">
    <source>
        <dbReference type="ARBA" id="ARBA00022603"/>
    </source>
</evidence>
<comment type="similarity">
    <text evidence="1">Belongs to the N(4)/N(6)-methyltransferase family.</text>
</comment>
<keyword evidence="3" id="KW-0489">Methyltransferase</keyword>
<evidence type="ECO:0000313" key="12">
    <source>
        <dbReference type="Proteomes" id="UP000242861"/>
    </source>
</evidence>
<dbReference type="SUPFAM" id="SSF53335">
    <property type="entry name" value="S-adenosyl-L-methionine-dependent methyltransferases"/>
    <property type="match status" value="1"/>
</dbReference>
<dbReference type="InterPro" id="IPR052916">
    <property type="entry name" value="Type-I_RE_MTase_Subunit"/>
</dbReference>
<reference evidence="12" key="1">
    <citation type="submission" date="2017-12" db="EMBL/GenBank/DDBJ databases">
        <authorList>
            <person name="Yu X.-Y."/>
        </authorList>
    </citation>
    <scope>NUCLEOTIDE SEQUENCE [LARGE SCALE GENOMIC DNA]</scope>
    <source>
        <strain evidence="12">ZYSR67-Z</strain>
    </source>
</reference>
<evidence type="ECO:0000256" key="7">
    <source>
        <dbReference type="ARBA" id="ARBA00047942"/>
    </source>
</evidence>
<evidence type="ECO:0000256" key="6">
    <source>
        <dbReference type="ARBA" id="ARBA00022747"/>
    </source>
</evidence>
<dbReference type="PANTHER" id="PTHR42998:SF1">
    <property type="entry name" value="TYPE I RESTRICTION ENZYME HINDI METHYLASE SUBUNIT"/>
    <property type="match status" value="1"/>
</dbReference>
<dbReference type="GO" id="GO:0008170">
    <property type="term" value="F:N-methyltransferase activity"/>
    <property type="evidence" value="ECO:0007669"/>
    <property type="project" value="InterPro"/>
</dbReference>
<dbReference type="Gene3D" id="3.40.50.150">
    <property type="entry name" value="Vaccinia Virus protein VP39"/>
    <property type="match status" value="1"/>
</dbReference>
<dbReference type="InterPro" id="IPR003356">
    <property type="entry name" value="DNA_methylase_A-5"/>
</dbReference>
<protein>
    <recommendedName>
        <fullName evidence="2">site-specific DNA-methyltransferase (adenine-specific)</fullName>
        <ecNumber evidence="2">2.1.1.72</ecNumber>
    </recommendedName>
</protein>
<keyword evidence="4" id="KW-0808">Transferase</keyword>
<accession>A0A2I0CUM3</accession>
<feature type="domain" description="DNA methylase adenine-specific" evidence="9">
    <location>
        <begin position="142"/>
        <end position="476"/>
    </location>
</feature>
<keyword evidence="8" id="KW-0175">Coiled coil</keyword>
<keyword evidence="5" id="KW-0949">S-adenosyl-L-methionine</keyword>